<keyword evidence="9" id="KW-1185">Reference proteome</keyword>
<feature type="domain" description="RagB/SusD" evidence="6">
    <location>
        <begin position="335"/>
        <end position="475"/>
    </location>
</feature>
<dbReference type="InterPro" id="IPR012944">
    <property type="entry name" value="SusD_RagB_dom"/>
</dbReference>
<dbReference type="EMBL" id="FNXY01000008">
    <property type="protein sequence ID" value="SEJ50250.1"/>
    <property type="molecule type" value="Genomic_DNA"/>
</dbReference>
<keyword evidence="3" id="KW-0732">Signal</keyword>
<dbReference type="InterPro" id="IPR033985">
    <property type="entry name" value="SusD-like_N"/>
</dbReference>
<gene>
    <name evidence="8" type="ORF">SAMN04487995_5050</name>
</gene>
<keyword evidence="5" id="KW-0998">Cell outer membrane</keyword>
<dbReference type="InterPro" id="IPR011990">
    <property type="entry name" value="TPR-like_helical_dom_sf"/>
</dbReference>
<name>A0A1H6ZKY8_9BACT</name>
<evidence type="ECO:0000256" key="3">
    <source>
        <dbReference type="ARBA" id="ARBA00022729"/>
    </source>
</evidence>
<dbReference type="GO" id="GO:0009279">
    <property type="term" value="C:cell outer membrane"/>
    <property type="evidence" value="ECO:0007669"/>
    <property type="project" value="UniProtKB-SubCell"/>
</dbReference>
<evidence type="ECO:0000313" key="9">
    <source>
        <dbReference type="Proteomes" id="UP000199532"/>
    </source>
</evidence>
<keyword evidence="4" id="KW-0472">Membrane</keyword>
<dbReference type="STRING" id="408657.SAMN04487995_5050"/>
<dbReference type="PROSITE" id="PS51257">
    <property type="entry name" value="PROKAR_LIPOPROTEIN"/>
    <property type="match status" value="1"/>
</dbReference>
<reference evidence="8 9" key="1">
    <citation type="submission" date="2016-10" db="EMBL/GenBank/DDBJ databases">
        <authorList>
            <person name="de Groot N.N."/>
        </authorList>
    </citation>
    <scope>NUCLEOTIDE SEQUENCE [LARGE SCALE GENOMIC DNA]</scope>
    <source>
        <strain evidence="8 9">DSM 19938</strain>
    </source>
</reference>
<comment type="subcellular location">
    <subcellularLocation>
        <location evidence="1">Cell outer membrane</location>
    </subcellularLocation>
</comment>
<dbReference type="CDD" id="cd08977">
    <property type="entry name" value="SusD"/>
    <property type="match status" value="1"/>
</dbReference>
<accession>A0A1H6ZKY8</accession>
<sequence>MKKIIPFLLVLFWASSCDVLDQVPQSNFTPDNFYKNVDDALAAVNSVYDPMNSPDMYNQVMWIIQDQATDDSEWGGGRSTANQAKNDLDKYTFTPATSTFQSAWSNAFKAINRANTVLERVPAVQMDAALQARLLAETKFMRGFYYFTLVRLFGGVPLILKETTSLNDLQAPRASAEEVYAQVIKDFTEAEAILPASYTGADRGRATKGAATAFLAKVYLTRQEWAKAAQKAKEVIDSGVYDLWANYSEAFLIANKNGKEAVFEMQALGGGFGEGSWMQGYMRPNFDRVNNISGFGDDPVTKNLYDTYSAADKRRNVNIKLYSSTTTPAAPASVDFPGYVYKYLDASATANGEGSNNFPIIRYADVLLMYAEALNEQAAGNAEAFKAVNRIRTRAGLPELAASLSQADFREAVLLERRLELAFEGHRWYDLVRTKRLVSAMKAQNPTIVVSEKNYLLPIPQTERDVNPNLTQNPEF</sequence>
<feature type="domain" description="SusD-like N-terminal" evidence="7">
    <location>
        <begin position="64"/>
        <end position="220"/>
    </location>
</feature>
<evidence type="ECO:0000256" key="4">
    <source>
        <dbReference type="ARBA" id="ARBA00023136"/>
    </source>
</evidence>
<evidence type="ECO:0000259" key="7">
    <source>
        <dbReference type="Pfam" id="PF14322"/>
    </source>
</evidence>
<organism evidence="8 9">
    <name type="scientific">Dyadobacter koreensis</name>
    <dbReference type="NCBI Taxonomy" id="408657"/>
    <lineage>
        <taxon>Bacteria</taxon>
        <taxon>Pseudomonadati</taxon>
        <taxon>Bacteroidota</taxon>
        <taxon>Cytophagia</taxon>
        <taxon>Cytophagales</taxon>
        <taxon>Spirosomataceae</taxon>
        <taxon>Dyadobacter</taxon>
    </lineage>
</organism>
<proteinExistence type="inferred from homology"/>
<dbReference type="SUPFAM" id="SSF48452">
    <property type="entry name" value="TPR-like"/>
    <property type="match status" value="1"/>
</dbReference>
<evidence type="ECO:0000256" key="5">
    <source>
        <dbReference type="ARBA" id="ARBA00023237"/>
    </source>
</evidence>
<dbReference type="Pfam" id="PF14322">
    <property type="entry name" value="SusD-like_3"/>
    <property type="match status" value="1"/>
</dbReference>
<dbReference type="Gene3D" id="1.25.40.390">
    <property type="match status" value="1"/>
</dbReference>
<dbReference type="Proteomes" id="UP000199532">
    <property type="component" value="Unassembled WGS sequence"/>
</dbReference>
<evidence type="ECO:0000259" key="6">
    <source>
        <dbReference type="Pfam" id="PF07980"/>
    </source>
</evidence>
<evidence type="ECO:0000256" key="1">
    <source>
        <dbReference type="ARBA" id="ARBA00004442"/>
    </source>
</evidence>
<dbReference type="OrthoDB" id="636214at2"/>
<dbReference type="AlphaFoldDB" id="A0A1H6ZKY8"/>
<protein>
    <submittedName>
        <fullName evidence="8">Starch-binding associating with outer membrane</fullName>
    </submittedName>
</protein>
<comment type="similarity">
    <text evidence="2">Belongs to the SusD family.</text>
</comment>
<evidence type="ECO:0000313" key="8">
    <source>
        <dbReference type="EMBL" id="SEJ50250.1"/>
    </source>
</evidence>
<evidence type="ECO:0000256" key="2">
    <source>
        <dbReference type="ARBA" id="ARBA00006275"/>
    </source>
</evidence>
<dbReference type="Pfam" id="PF07980">
    <property type="entry name" value="SusD_RagB"/>
    <property type="match status" value="1"/>
</dbReference>